<dbReference type="EC" id="5.1.3.3" evidence="4 8"/>
<evidence type="ECO:0000256" key="2">
    <source>
        <dbReference type="ARBA" id="ARBA00005028"/>
    </source>
</evidence>
<feature type="chain" id="PRO_5001590322" description="Aldose 1-epimerase" evidence="13">
    <location>
        <begin position="51"/>
        <end position="414"/>
    </location>
</feature>
<reference evidence="14 15" key="1">
    <citation type="journal article" date="2014" name="Genome Biol. Evol.">
        <title>Acetic acid bacteria genomes reveal functional traits for adaptation to life in insect guts.</title>
        <authorList>
            <person name="Chouaia B."/>
            <person name="Gaiarsa S."/>
            <person name="Crotti E."/>
            <person name="Comandatore F."/>
            <person name="Degli Esposti M."/>
            <person name="Ricci I."/>
            <person name="Alma A."/>
            <person name="Favia G."/>
            <person name="Bandi C."/>
            <person name="Daffonchio D."/>
        </authorList>
    </citation>
    <scope>NUCLEOTIDE SEQUENCE [LARGE SCALE GENOMIC DNA]</scope>
    <source>
        <strain evidence="14 15">SF2.1</strain>
    </source>
</reference>
<evidence type="ECO:0000313" key="14">
    <source>
        <dbReference type="EMBL" id="CDG38629.1"/>
    </source>
</evidence>
<evidence type="ECO:0000256" key="12">
    <source>
        <dbReference type="SAM" id="MobiDB-lite"/>
    </source>
</evidence>
<evidence type="ECO:0000256" key="6">
    <source>
        <dbReference type="ARBA" id="ARBA00023235"/>
    </source>
</evidence>
<evidence type="ECO:0000256" key="1">
    <source>
        <dbReference type="ARBA" id="ARBA00001614"/>
    </source>
</evidence>
<dbReference type="InterPro" id="IPR015443">
    <property type="entry name" value="Aldose_1-epimerase"/>
</dbReference>
<comment type="catalytic activity">
    <reaction evidence="1 8">
        <text>alpha-D-glucose = beta-D-glucose</text>
        <dbReference type="Rhea" id="RHEA:10264"/>
        <dbReference type="ChEBI" id="CHEBI:15903"/>
        <dbReference type="ChEBI" id="CHEBI:17925"/>
        <dbReference type="EC" id="5.1.3.3"/>
    </reaction>
</comment>
<dbReference type="UniPathway" id="UPA00242"/>
<feature type="binding site" evidence="11">
    <location>
        <begin position="134"/>
        <end position="135"/>
    </location>
    <ligand>
        <name>beta-D-galactose</name>
        <dbReference type="ChEBI" id="CHEBI:27667"/>
    </ligand>
</feature>
<keyword evidence="6 8" id="KW-0413">Isomerase</keyword>
<sequence length="414" mass="44471">MTNKTPTDKSDTSNRDEARGTSRTRRSARPIMAIASGSLAAALSLAPAHAATMSASPFGTTQAGQKVETYTLSAPNGVEVTIMTYGGVILRIMAPDREGKRDNVVLGYASLAEYEAKSRANGVFFGATIGRYANRIAKGRFTLDGHDYAVPVNNGPNSLHGGKDGFDRRIWKAHEIARSGKKVGVALSLISPDGDQGYPGALNATVTYTLDDQGALGIEYKATTSRPTVLNLTNHSYFNLAGAGSQDGIFGQMLQIEAHHYTPTDSTLIPTGEIASVVGTPFDFTTAKPIGRDIRLANAQLLMAHGYDHNWVVDDSSSPDGLRHVATLWDPKSGRSMECLSTEPGVQVYTSNFLDGSDSGNGHIFRQSDAVTFETQHFPDSPNQPNFPSTRLNPGQVFQSRTVFRFGLHESDGK</sequence>
<comment type="pathway">
    <text evidence="2 8">Carbohydrate metabolism; hexose metabolism.</text>
</comment>
<dbReference type="GO" id="GO:0006006">
    <property type="term" value="P:glucose metabolic process"/>
    <property type="evidence" value="ECO:0007669"/>
    <property type="project" value="TreeGrafter"/>
</dbReference>
<dbReference type="Proteomes" id="UP000027583">
    <property type="component" value="Unassembled WGS sequence"/>
</dbReference>
<dbReference type="InterPro" id="IPR047215">
    <property type="entry name" value="Galactose_mutarotase-like"/>
</dbReference>
<name>A0A060QBW2_9PROT</name>
<dbReference type="GO" id="GO:0033499">
    <property type="term" value="P:galactose catabolic process via UDP-galactose, Leloir pathway"/>
    <property type="evidence" value="ECO:0007669"/>
    <property type="project" value="TreeGrafter"/>
</dbReference>
<dbReference type="InterPro" id="IPR008183">
    <property type="entry name" value="Aldose_1/G6P_1-epimerase"/>
</dbReference>
<comment type="caution">
    <text evidence="14">The sequence shown here is derived from an EMBL/GenBank/DDBJ whole genome shotgun (WGS) entry which is preliminary data.</text>
</comment>
<evidence type="ECO:0000256" key="3">
    <source>
        <dbReference type="ARBA" id="ARBA00006206"/>
    </source>
</evidence>
<feature type="active site" description="Proton donor" evidence="9">
    <location>
        <position position="235"/>
    </location>
</feature>
<dbReference type="GO" id="GO:0005737">
    <property type="term" value="C:cytoplasm"/>
    <property type="evidence" value="ECO:0007669"/>
    <property type="project" value="TreeGrafter"/>
</dbReference>
<dbReference type="NCBIfam" id="NF008277">
    <property type="entry name" value="PRK11055.1"/>
    <property type="match status" value="1"/>
</dbReference>
<organism evidence="14 15">
    <name type="scientific">Asaia bogorensis</name>
    <dbReference type="NCBI Taxonomy" id="91915"/>
    <lineage>
        <taxon>Bacteria</taxon>
        <taxon>Pseudomonadati</taxon>
        <taxon>Pseudomonadota</taxon>
        <taxon>Alphaproteobacteria</taxon>
        <taxon>Acetobacterales</taxon>
        <taxon>Acetobacteraceae</taxon>
        <taxon>Asaia</taxon>
    </lineage>
</organism>
<evidence type="ECO:0000256" key="11">
    <source>
        <dbReference type="PIRSR" id="PIRSR005096-3"/>
    </source>
</evidence>
<reference evidence="14 15" key="2">
    <citation type="journal article" date="2014" name="PLoS ONE">
        <title>Evolution of mitochondria reconstructed from the energy metabolism of living bacteria.</title>
        <authorList>
            <person name="Degli Esposti M."/>
            <person name="Chouaia B."/>
            <person name="Comandatore F."/>
            <person name="Crotti E."/>
            <person name="Sassera D."/>
            <person name="Lievens P.M."/>
            <person name="Daffonchio D."/>
            <person name="Bandi C."/>
        </authorList>
    </citation>
    <scope>NUCLEOTIDE SEQUENCE [LARGE SCALE GENOMIC DNA]</scope>
    <source>
        <strain evidence="14 15">SF2.1</strain>
    </source>
</reference>
<dbReference type="AlphaFoldDB" id="A0A060QBW2"/>
<evidence type="ECO:0000256" key="13">
    <source>
        <dbReference type="SAM" id="SignalP"/>
    </source>
</evidence>
<protein>
    <recommendedName>
        <fullName evidence="5 8">Aldose 1-epimerase</fullName>
        <ecNumber evidence="4 8">5.1.3.3</ecNumber>
    </recommendedName>
</protein>
<evidence type="ECO:0000256" key="10">
    <source>
        <dbReference type="PIRSR" id="PIRSR005096-2"/>
    </source>
</evidence>
<comment type="similarity">
    <text evidence="3 8">Belongs to the aldose epimerase family.</text>
</comment>
<feature type="binding site" evidence="11">
    <location>
        <begin position="235"/>
        <end position="237"/>
    </location>
    <ligand>
        <name>beta-D-galactose</name>
        <dbReference type="ChEBI" id="CHEBI:27667"/>
    </ligand>
</feature>
<gene>
    <name evidence="14" type="ORF">ASAP_0584</name>
</gene>
<dbReference type="InterPro" id="IPR014718">
    <property type="entry name" value="GH-type_carb-bd"/>
</dbReference>
<feature type="binding site" evidence="10">
    <location>
        <position position="308"/>
    </location>
    <ligand>
        <name>beta-D-galactose</name>
        <dbReference type="ChEBI" id="CHEBI:27667"/>
    </ligand>
</feature>
<evidence type="ECO:0000256" key="8">
    <source>
        <dbReference type="PIRNR" id="PIRNR005096"/>
    </source>
</evidence>
<dbReference type="eggNOG" id="COG2017">
    <property type="taxonomic scope" value="Bacteria"/>
</dbReference>
<dbReference type="PIRSF" id="PIRSF005096">
    <property type="entry name" value="GALM"/>
    <property type="match status" value="1"/>
</dbReference>
<dbReference type="RefSeq" id="WP_235075518.1">
    <property type="nucleotide sequence ID" value="NZ_CBLX010000004.1"/>
</dbReference>
<dbReference type="CDD" id="cd09019">
    <property type="entry name" value="galactose_mutarotase_like"/>
    <property type="match status" value="1"/>
</dbReference>
<dbReference type="InterPro" id="IPR018052">
    <property type="entry name" value="Ald1_epimerase_CS"/>
</dbReference>
<keyword evidence="13" id="KW-0732">Signal</keyword>
<feature type="signal peptide" evidence="13">
    <location>
        <begin position="1"/>
        <end position="50"/>
    </location>
</feature>
<evidence type="ECO:0000313" key="15">
    <source>
        <dbReference type="Proteomes" id="UP000027583"/>
    </source>
</evidence>
<evidence type="ECO:0000256" key="5">
    <source>
        <dbReference type="ARBA" id="ARBA00014165"/>
    </source>
</evidence>
<dbReference type="InterPro" id="IPR006311">
    <property type="entry name" value="TAT_signal"/>
</dbReference>
<feature type="active site" description="Proton acceptor" evidence="9">
    <location>
        <position position="374"/>
    </location>
</feature>
<dbReference type="PANTHER" id="PTHR10091:SF0">
    <property type="entry name" value="GALACTOSE MUTAROTASE"/>
    <property type="match status" value="1"/>
</dbReference>
<dbReference type="EMBL" id="CBLX010000004">
    <property type="protein sequence ID" value="CDG38629.1"/>
    <property type="molecule type" value="Genomic_DNA"/>
</dbReference>
<dbReference type="PANTHER" id="PTHR10091">
    <property type="entry name" value="ALDOSE-1-EPIMERASE"/>
    <property type="match status" value="1"/>
</dbReference>
<feature type="region of interest" description="Disordered" evidence="12">
    <location>
        <begin position="1"/>
        <end position="29"/>
    </location>
</feature>
<evidence type="ECO:0000256" key="9">
    <source>
        <dbReference type="PIRSR" id="PIRSR005096-1"/>
    </source>
</evidence>
<dbReference type="SUPFAM" id="SSF74650">
    <property type="entry name" value="Galactose mutarotase-like"/>
    <property type="match status" value="1"/>
</dbReference>
<proteinExistence type="inferred from homology"/>
<evidence type="ECO:0000256" key="7">
    <source>
        <dbReference type="ARBA" id="ARBA00023277"/>
    </source>
</evidence>
<dbReference type="InterPro" id="IPR011013">
    <property type="entry name" value="Gal_mutarotase_sf_dom"/>
</dbReference>
<dbReference type="Gene3D" id="2.70.98.10">
    <property type="match status" value="1"/>
</dbReference>
<evidence type="ECO:0000256" key="4">
    <source>
        <dbReference type="ARBA" id="ARBA00013185"/>
    </source>
</evidence>
<feature type="compositionally biased region" description="Basic and acidic residues" evidence="12">
    <location>
        <begin position="1"/>
        <end position="20"/>
    </location>
</feature>
<dbReference type="PROSITE" id="PS51318">
    <property type="entry name" value="TAT"/>
    <property type="match status" value="1"/>
</dbReference>
<accession>A0A060QBW2</accession>
<keyword evidence="7 8" id="KW-0119">Carbohydrate metabolism</keyword>
<dbReference type="GO" id="GO:0030246">
    <property type="term" value="F:carbohydrate binding"/>
    <property type="evidence" value="ECO:0007669"/>
    <property type="project" value="InterPro"/>
</dbReference>
<dbReference type="PROSITE" id="PS00545">
    <property type="entry name" value="ALDOSE_1_EPIMERASE"/>
    <property type="match status" value="1"/>
</dbReference>
<dbReference type="Pfam" id="PF01263">
    <property type="entry name" value="Aldose_epim"/>
    <property type="match status" value="1"/>
</dbReference>
<dbReference type="GO" id="GO:0004034">
    <property type="term" value="F:aldose 1-epimerase activity"/>
    <property type="evidence" value="ECO:0007669"/>
    <property type="project" value="UniProtKB-EC"/>
</dbReference>